<feature type="region of interest" description="Disordered" evidence="5">
    <location>
        <begin position="1"/>
        <end position="62"/>
    </location>
</feature>
<dbReference type="Pfam" id="PF01363">
    <property type="entry name" value="FYVE"/>
    <property type="match status" value="1"/>
</dbReference>
<evidence type="ECO:0000256" key="5">
    <source>
        <dbReference type="SAM" id="MobiDB-lite"/>
    </source>
</evidence>
<dbReference type="InterPro" id="IPR007461">
    <property type="entry name" value="Ysc84_actin-binding"/>
</dbReference>
<dbReference type="GO" id="GO:0008270">
    <property type="term" value="F:zinc ion binding"/>
    <property type="evidence" value="ECO:0007669"/>
    <property type="project" value="UniProtKB-KW"/>
</dbReference>
<dbReference type="SMART" id="SM00064">
    <property type="entry name" value="FYVE"/>
    <property type="match status" value="1"/>
</dbReference>
<feature type="domain" description="FYVE-type" evidence="6">
    <location>
        <begin position="79"/>
        <end position="120"/>
    </location>
</feature>
<evidence type="ECO:0000256" key="1">
    <source>
        <dbReference type="ARBA" id="ARBA00022723"/>
    </source>
</evidence>
<protein>
    <submittedName>
        <fullName evidence="7">LAS seventeen-binding protein 3</fullName>
    </submittedName>
</protein>
<keyword evidence="3" id="KW-0862">Zinc</keyword>
<dbReference type="CDD" id="cd11526">
    <property type="entry name" value="SYLF_FYVE"/>
    <property type="match status" value="1"/>
</dbReference>
<dbReference type="EMBL" id="CAICTM010000944">
    <property type="protein sequence ID" value="CAB9518574.1"/>
    <property type="molecule type" value="Genomic_DNA"/>
</dbReference>
<dbReference type="SUPFAM" id="SSF57903">
    <property type="entry name" value="FYVE/PHD zinc finger"/>
    <property type="match status" value="1"/>
</dbReference>
<feature type="compositionally biased region" description="Pro residues" evidence="5">
    <location>
        <begin position="601"/>
        <end position="617"/>
    </location>
</feature>
<evidence type="ECO:0000313" key="8">
    <source>
        <dbReference type="Proteomes" id="UP001153069"/>
    </source>
</evidence>
<reference evidence="7" key="1">
    <citation type="submission" date="2020-06" db="EMBL/GenBank/DDBJ databases">
        <authorList>
            <consortium name="Plant Systems Biology data submission"/>
        </authorList>
    </citation>
    <scope>NUCLEOTIDE SEQUENCE</scope>
    <source>
        <strain evidence="7">D6</strain>
    </source>
</reference>
<name>A0A9N8EE68_9STRA</name>
<dbReference type="PROSITE" id="PS50178">
    <property type="entry name" value="ZF_FYVE"/>
    <property type="match status" value="1"/>
</dbReference>
<sequence>MMSADGPPAMVGSESSFLSSPDKQQQQQVVLSSPPPPEEAGREDQQQSVVSPTSLTQSAMDAHLNPRSVATLSQAWEYDDMYDNCHRCAVKFTLLERKHHCRYCGKIFCRNCSKDKALIPPSAIVLVPKGGKQVTSKQAQQLQSGVSFSPDEDPDRMLTYVASGGGGDQLQLAQQQQQQQQQGEVLLYGKGLEERFQLAREPLRVCRGCHVTLAPLQAELQRSNSHAMRFNHIDPTDMRRLFNSPLAFTLGHEVRKAAYTLNNLLPQPKRRLGAIQDVDTFAYNGTPGIHQQCQEECSTITPTLAQLDGLRIPAKLLEEARGIAVLTVVKGGFGLAGAEFGTGLVVARLGGSNTWSAPSAIGTAGLSWGALVGAQISDHVFVCMTDESVRMLMASNGSVQLGADVGVAVGPVGRAVEADYGASHREVAPIYTYSLSKGLYAGVSLDGKVIVTRHNVNEKFYGRKVSPEEILQGQIPTPPAAQPLYDALTRCQVYTQPNFHARRTARQVSGGLYGGSGSGTNNSTAMEYGEWGLVDGMNQLNMSGGGINNNHNNTNSFNNNNSAVLNSPTSPYGGATNSGTMTSPYGMVSFEEPAHTQPLFQPQPPMPQQPPPPPPPANQQTPTIAQLPPLPTQQNPMPPAPNDAHSYAGMSDITSDPGW</sequence>
<feature type="compositionally biased region" description="Low complexity" evidence="5">
    <location>
        <begin position="618"/>
        <end position="627"/>
    </location>
</feature>
<dbReference type="InterPro" id="IPR013083">
    <property type="entry name" value="Znf_RING/FYVE/PHD"/>
</dbReference>
<evidence type="ECO:0000256" key="3">
    <source>
        <dbReference type="ARBA" id="ARBA00022833"/>
    </source>
</evidence>
<feature type="compositionally biased region" description="Pro residues" evidence="5">
    <location>
        <begin position="628"/>
        <end position="641"/>
    </location>
</feature>
<dbReference type="PANTHER" id="PTHR15629:SF2">
    <property type="entry name" value="SH3 DOMAIN-CONTAINING YSC84-LIKE PROTEIN 1"/>
    <property type="match status" value="1"/>
</dbReference>
<feature type="compositionally biased region" description="Low complexity" evidence="5">
    <location>
        <begin position="548"/>
        <end position="567"/>
    </location>
</feature>
<dbReference type="OrthoDB" id="443981at2759"/>
<dbReference type="Pfam" id="PF04366">
    <property type="entry name" value="Ysc84"/>
    <property type="match status" value="1"/>
</dbReference>
<evidence type="ECO:0000256" key="4">
    <source>
        <dbReference type="PROSITE-ProRule" id="PRU00091"/>
    </source>
</evidence>
<feature type="compositionally biased region" description="Low complexity" evidence="5">
    <location>
        <begin position="18"/>
        <end position="32"/>
    </location>
</feature>
<organism evidence="7 8">
    <name type="scientific">Seminavis robusta</name>
    <dbReference type="NCBI Taxonomy" id="568900"/>
    <lineage>
        <taxon>Eukaryota</taxon>
        <taxon>Sar</taxon>
        <taxon>Stramenopiles</taxon>
        <taxon>Ochrophyta</taxon>
        <taxon>Bacillariophyta</taxon>
        <taxon>Bacillariophyceae</taxon>
        <taxon>Bacillariophycidae</taxon>
        <taxon>Naviculales</taxon>
        <taxon>Naviculaceae</taxon>
        <taxon>Seminavis</taxon>
    </lineage>
</organism>
<dbReference type="PANTHER" id="PTHR15629">
    <property type="entry name" value="SH3YL1 PROTEIN"/>
    <property type="match status" value="1"/>
</dbReference>
<evidence type="ECO:0000256" key="2">
    <source>
        <dbReference type="ARBA" id="ARBA00022771"/>
    </source>
</evidence>
<dbReference type="InterPro" id="IPR000306">
    <property type="entry name" value="Znf_FYVE"/>
</dbReference>
<dbReference type="InterPro" id="IPR051702">
    <property type="entry name" value="SH3_domain_YSC84-like"/>
</dbReference>
<dbReference type="InterPro" id="IPR011011">
    <property type="entry name" value="Znf_FYVE_PHD"/>
</dbReference>
<dbReference type="Gene3D" id="3.30.40.10">
    <property type="entry name" value="Zinc/RING finger domain, C3HC4 (zinc finger)"/>
    <property type="match status" value="1"/>
</dbReference>
<dbReference type="Proteomes" id="UP001153069">
    <property type="component" value="Unassembled WGS sequence"/>
</dbReference>
<feature type="compositionally biased region" description="Polar residues" evidence="5">
    <location>
        <begin position="46"/>
        <end position="59"/>
    </location>
</feature>
<keyword evidence="8" id="KW-1185">Reference proteome</keyword>
<keyword evidence="2 4" id="KW-0863">Zinc-finger</keyword>
<dbReference type="InterPro" id="IPR017455">
    <property type="entry name" value="Znf_FYVE-rel"/>
</dbReference>
<keyword evidence="1" id="KW-0479">Metal-binding</keyword>
<gene>
    <name evidence="7" type="ORF">SEMRO_946_G223220.1</name>
</gene>
<dbReference type="AlphaFoldDB" id="A0A9N8EE68"/>
<dbReference type="GO" id="GO:0035091">
    <property type="term" value="F:phosphatidylinositol binding"/>
    <property type="evidence" value="ECO:0007669"/>
    <property type="project" value="TreeGrafter"/>
</dbReference>
<evidence type="ECO:0000313" key="7">
    <source>
        <dbReference type="EMBL" id="CAB9518574.1"/>
    </source>
</evidence>
<accession>A0A9N8EE68</accession>
<comment type="caution">
    <text evidence="7">The sequence shown here is derived from an EMBL/GenBank/DDBJ whole genome shotgun (WGS) entry which is preliminary data.</text>
</comment>
<feature type="region of interest" description="Disordered" evidence="5">
    <location>
        <begin position="544"/>
        <end position="659"/>
    </location>
</feature>
<evidence type="ECO:0000259" key="6">
    <source>
        <dbReference type="PROSITE" id="PS50178"/>
    </source>
</evidence>
<proteinExistence type="predicted"/>